<feature type="region of interest" description="Disordered" evidence="1">
    <location>
        <begin position="290"/>
        <end position="371"/>
    </location>
</feature>
<accession>A0A9N8ZKS9</accession>
<keyword evidence="4" id="KW-1185">Reference proteome</keyword>
<comment type="caution">
    <text evidence="3">The sequence shown here is derived from an EMBL/GenBank/DDBJ whole genome shotgun (WGS) entry which is preliminary data.</text>
</comment>
<dbReference type="Proteomes" id="UP000789831">
    <property type="component" value="Unassembled WGS sequence"/>
</dbReference>
<proteinExistence type="predicted"/>
<name>A0A9N8ZKS9_9GLOM</name>
<sequence length="743" mass="85687">MEELEQPLNHNSRRSSIIEIQEKYNVKITFSLEKQTFELRGIVLKQLHDARKEIQRILLNKSSSANQISVIPPRRKQIDATEKFPSTNLRPLNDDEFEKHQPEEDTEGLEKPFLIDNRIEDIEDLLGTKNVANQNSNYWKDICKDCGVEGDVIIDRRRIMVNGSKISDIEEAMNRLRTLQMIYLRPPFKTQKIPLIHYPNQNMVFKLLFYPLKKHAYFKDKFSAVKLIDPHILVAVRQNAEGEYNLLPNELDIGLLPPQNKAPAILKLSAQSNMKGQETNWPAEQQTQIKTLASSTSEFSSSDSPDLLAKNSVPHNNTQRPISYRGQSLERPGAAPSTQQNSVNDDFKHPNPSQSQGFEETRQSPKPSDFNDEFINRALKTEEEKQARKEAKKARIAKMKYERIQETLNNSNENTFPPGSNTRVLVENEAEKKSNEQTELKPKLKKIVMEKSPDTSGPFDYQPITFGKRVRNYNFEQMKKAFTEAFDHARSHKGEIRFHGSIGKVTFSGVTPQINSKLWEFTDVKDILVGELGVFPGFTDTVTEDPRFIQLLYENLSMRPSAKTAFFEINAISRNNKHSEYIPVTMFVNCDYVALGKVTLCWEHLVDVDWSILDRRFDFQMCLKTRKFIRHDVKPFSTFMKKTSVHPASRMITFENIEDYLEVKSISFKQVINDVIREKIKDNVDLGAGKLGNWTVEDILGEEPGLLNLVELTKTMLMLIERCHKVAENRADEEAYKIRKKDK</sequence>
<evidence type="ECO:0000313" key="4">
    <source>
        <dbReference type="Proteomes" id="UP000789831"/>
    </source>
</evidence>
<evidence type="ECO:0000313" key="3">
    <source>
        <dbReference type="EMBL" id="CAG8499453.1"/>
    </source>
</evidence>
<reference evidence="3" key="1">
    <citation type="submission" date="2021-06" db="EMBL/GenBank/DDBJ databases">
        <authorList>
            <person name="Kallberg Y."/>
            <person name="Tangrot J."/>
            <person name="Rosling A."/>
        </authorList>
    </citation>
    <scope>NUCLEOTIDE SEQUENCE</scope>
    <source>
        <strain evidence="3">MT106</strain>
    </source>
</reference>
<dbReference type="OrthoDB" id="7875889at2759"/>
<feature type="compositionally biased region" description="Low complexity" evidence="1">
    <location>
        <begin position="294"/>
        <end position="304"/>
    </location>
</feature>
<protein>
    <submittedName>
        <fullName evidence="3">10537_t:CDS:1</fullName>
    </submittedName>
</protein>
<evidence type="ECO:0000256" key="1">
    <source>
        <dbReference type="SAM" id="MobiDB-lite"/>
    </source>
</evidence>
<organism evidence="3 4">
    <name type="scientific">Ambispora gerdemannii</name>
    <dbReference type="NCBI Taxonomy" id="144530"/>
    <lineage>
        <taxon>Eukaryota</taxon>
        <taxon>Fungi</taxon>
        <taxon>Fungi incertae sedis</taxon>
        <taxon>Mucoromycota</taxon>
        <taxon>Glomeromycotina</taxon>
        <taxon>Glomeromycetes</taxon>
        <taxon>Archaeosporales</taxon>
        <taxon>Ambisporaceae</taxon>
        <taxon>Ambispora</taxon>
    </lineage>
</organism>
<evidence type="ECO:0000259" key="2">
    <source>
        <dbReference type="Pfam" id="PF25482"/>
    </source>
</evidence>
<gene>
    <name evidence="3" type="ORF">AGERDE_LOCUS4170</name>
</gene>
<dbReference type="InterPro" id="IPR057227">
    <property type="entry name" value="DUF7905"/>
</dbReference>
<dbReference type="EMBL" id="CAJVPL010000458">
    <property type="protein sequence ID" value="CAG8499453.1"/>
    <property type="molecule type" value="Genomic_DNA"/>
</dbReference>
<dbReference type="Pfam" id="PF25482">
    <property type="entry name" value="DUF7905"/>
    <property type="match status" value="1"/>
</dbReference>
<feature type="domain" description="DUF7905" evidence="2">
    <location>
        <begin position="468"/>
        <end position="671"/>
    </location>
</feature>
<feature type="region of interest" description="Disordered" evidence="1">
    <location>
        <begin position="74"/>
        <end position="107"/>
    </location>
</feature>
<dbReference type="AlphaFoldDB" id="A0A9N8ZKS9"/>